<reference evidence="1 2" key="1">
    <citation type="journal article" date="2019" name="Nat. Ecol. Evol.">
        <title>Megaphylogeny resolves global patterns of mushroom evolution.</title>
        <authorList>
            <person name="Varga T."/>
            <person name="Krizsan K."/>
            <person name="Foldi C."/>
            <person name="Dima B."/>
            <person name="Sanchez-Garcia M."/>
            <person name="Sanchez-Ramirez S."/>
            <person name="Szollosi G.J."/>
            <person name="Szarkandi J.G."/>
            <person name="Papp V."/>
            <person name="Albert L."/>
            <person name="Andreopoulos W."/>
            <person name="Angelini C."/>
            <person name="Antonin V."/>
            <person name="Barry K.W."/>
            <person name="Bougher N.L."/>
            <person name="Buchanan P."/>
            <person name="Buyck B."/>
            <person name="Bense V."/>
            <person name="Catcheside P."/>
            <person name="Chovatia M."/>
            <person name="Cooper J."/>
            <person name="Damon W."/>
            <person name="Desjardin D."/>
            <person name="Finy P."/>
            <person name="Geml J."/>
            <person name="Haridas S."/>
            <person name="Hughes K."/>
            <person name="Justo A."/>
            <person name="Karasinski D."/>
            <person name="Kautmanova I."/>
            <person name="Kiss B."/>
            <person name="Kocsube S."/>
            <person name="Kotiranta H."/>
            <person name="LaButti K.M."/>
            <person name="Lechner B.E."/>
            <person name="Liimatainen K."/>
            <person name="Lipzen A."/>
            <person name="Lukacs Z."/>
            <person name="Mihaltcheva S."/>
            <person name="Morgado L.N."/>
            <person name="Niskanen T."/>
            <person name="Noordeloos M.E."/>
            <person name="Ohm R.A."/>
            <person name="Ortiz-Santana B."/>
            <person name="Ovrebo C."/>
            <person name="Racz N."/>
            <person name="Riley R."/>
            <person name="Savchenko A."/>
            <person name="Shiryaev A."/>
            <person name="Soop K."/>
            <person name="Spirin V."/>
            <person name="Szebenyi C."/>
            <person name="Tomsovsky M."/>
            <person name="Tulloss R.E."/>
            <person name="Uehling J."/>
            <person name="Grigoriev I.V."/>
            <person name="Vagvolgyi C."/>
            <person name="Papp T."/>
            <person name="Martin F.M."/>
            <person name="Miettinen O."/>
            <person name="Hibbett D.S."/>
            <person name="Nagy L.G."/>
        </authorList>
    </citation>
    <scope>NUCLEOTIDE SEQUENCE [LARGE SCALE GENOMIC DNA]</scope>
    <source>
        <strain evidence="1 2">CBS 166.37</strain>
    </source>
</reference>
<evidence type="ECO:0000313" key="2">
    <source>
        <dbReference type="Proteomes" id="UP000308652"/>
    </source>
</evidence>
<protein>
    <submittedName>
        <fullName evidence="1">Uncharacterized protein</fullName>
    </submittedName>
</protein>
<accession>A0A5C3LDZ0</accession>
<dbReference type="EMBL" id="ML213992">
    <property type="protein sequence ID" value="TFK31047.1"/>
    <property type="molecule type" value="Genomic_DNA"/>
</dbReference>
<sequence>MLAGMSIVPEVLTAREEDTYRSIQDETEAKCPSKKAELPEQTIIFMRRY</sequence>
<name>A0A5C3LDZ0_9AGAR</name>
<keyword evidence="2" id="KW-1185">Reference proteome</keyword>
<proteinExistence type="predicted"/>
<gene>
    <name evidence="1" type="ORF">BDQ12DRAFT_729967</name>
</gene>
<evidence type="ECO:0000313" key="1">
    <source>
        <dbReference type="EMBL" id="TFK31047.1"/>
    </source>
</evidence>
<dbReference type="Proteomes" id="UP000308652">
    <property type="component" value="Unassembled WGS sequence"/>
</dbReference>
<dbReference type="AlphaFoldDB" id="A0A5C3LDZ0"/>
<organism evidence="1 2">
    <name type="scientific">Crucibulum laeve</name>
    <dbReference type="NCBI Taxonomy" id="68775"/>
    <lineage>
        <taxon>Eukaryota</taxon>
        <taxon>Fungi</taxon>
        <taxon>Dikarya</taxon>
        <taxon>Basidiomycota</taxon>
        <taxon>Agaricomycotina</taxon>
        <taxon>Agaricomycetes</taxon>
        <taxon>Agaricomycetidae</taxon>
        <taxon>Agaricales</taxon>
        <taxon>Agaricineae</taxon>
        <taxon>Nidulariaceae</taxon>
        <taxon>Crucibulum</taxon>
    </lineage>
</organism>